<evidence type="ECO:0000256" key="5">
    <source>
        <dbReference type="ARBA" id="ARBA00023002"/>
    </source>
</evidence>
<sequence>MVAAEGKSAVAENRSQAVDVDVVVIGAGFAGLRHLYDLRQQGLSARCFDEAPEIGGVWYWNRYPGARTDSQSWIFAYSFSEELQNDWTWNERYTPQHEIYAYLNHVADRFGLRDQVTLGTRVASARYDDERELWVVTTDSGEEVTTRFVVSATGPLSAAYKPDFKGVDDFRGEWYMTARWPEDDVDLSGKRVAVIGTGASAVQLIPTIAHTAAHVTVFQRTPNYVIPARNATLHENERASIRERYPDIWKRAREQVFGFDLGLAGRTFDDVTSEEMQLILERGWEIGGFHFVFETFDDVFTDERTNEVVSEFIRNKIRTIVKDEATAELLCPKDYPFCGKRPPLGHFYYETFNRDNVSLVDVSQEPISEITETGVKVGEQVHEADVIIFATGFDAATGAITRMDIRGRGGVSIADKWKDGPSTYLGVAVNDFPNLFMILGPHVPFANAPVVIEDASEWIANLIGYMRDRDLTVSDASAEASDEWRDTLTEILNDTVVAKGRNNYFLGDNIPGKAHAPLFYLGGVKRYRDALLKESANDYPGFAMS</sequence>
<dbReference type="InterPro" id="IPR036188">
    <property type="entry name" value="FAD/NAD-bd_sf"/>
</dbReference>
<dbReference type="InterPro" id="IPR020946">
    <property type="entry name" value="Flavin_mOase-like"/>
</dbReference>
<dbReference type="InterPro" id="IPR050775">
    <property type="entry name" value="FAD-binding_Monooxygenases"/>
</dbReference>
<comment type="caution">
    <text evidence="6">The sequence shown here is derived from an EMBL/GenBank/DDBJ whole genome shotgun (WGS) entry which is preliminary data.</text>
</comment>
<evidence type="ECO:0000256" key="4">
    <source>
        <dbReference type="ARBA" id="ARBA00022857"/>
    </source>
</evidence>
<dbReference type="RefSeq" id="WP_346055792.1">
    <property type="nucleotide sequence ID" value="NZ_BAABIB010000120.1"/>
</dbReference>
<evidence type="ECO:0000313" key="7">
    <source>
        <dbReference type="Proteomes" id="UP001500192"/>
    </source>
</evidence>
<dbReference type="Gene3D" id="3.50.50.60">
    <property type="entry name" value="FAD/NAD(P)-binding domain"/>
    <property type="match status" value="2"/>
</dbReference>
<evidence type="ECO:0000313" key="6">
    <source>
        <dbReference type="EMBL" id="GAA4661410.1"/>
    </source>
</evidence>
<dbReference type="SUPFAM" id="SSF51905">
    <property type="entry name" value="FAD/NAD(P)-binding domain"/>
    <property type="match status" value="2"/>
</dbReference>
<gene>
    <name evidence="6" type="ORF">GCM10023214_62090</name>
</gene>
<dbReference type="PANTHER" id="PTHR43098">
    <property type="entry name" value="L-ORNITHINE N(5)-MONOOXYGENASE-RELATED"/>
    <property type="match status" value="1"/>
</dbReference>
<evidence type="ECO:0000256" key="1">
    <source>
        <dbReference type="ARBA" id="ARBA00010139"/>
    </source>
</evidence>
<keyword evidence="4" id="KW-0521">NADP</keyword>
<proteinExistence type="inferred from homology"/>
<evidence type="ECO:0000256" key="3">
    <source>
        <dbReference type="ARBA" id="ARBA00022827"/>
    </source>
</evidence>
<name>A0ABP8VEM3_9PSEU</name>
<keyword evidence="3" id="KW-0274">FAD</keyword>
<dbReference type="Proteomes" id="UP001500192">
    <property type="component" value="Unassembled WGS sequence"/>
</dbReference>
<dbReference type="Pfam" id="PF00743">
    <property type="entry name" value="FMO-like"/>
    <property type="match status" value="1"/>
</dbReference>
<reference evidence="7" key="1">
    <citation type="journal article" date="2019" name="Int. J. Syst. Evol. Microbiol.">
        <title>The Global Catalogue of Microorganisms (GCM) 10K type strain sequencing project: providing services to taxonomists for standard genome sequencing and annotation.</title>
        <authorList>
            <consortium name="The Broad Institute Genomics Platform"/>
            <consortium name="The Broad Institute Genome Sequencing Center for Infectious Disease"/>
            <person name="Wu L."/>
            <person name="Ma J."/>
        </authorList>
    </citation>
    <scope>NUCLEOTIDE SEQUENCE [LARGE SCALE GENOMIC DNA]</scope>
    <source>
        <strain evidence="7">JCM 18054</strain>
    </source>
</reference>
<organism evidence="6 7">
    <name type="scientific">Amycolatopsis dongchuanensis</name>
    <dbReference type="NCBI Taxonomy" id="1070866"/>
    <lineage>
        <taxon>Bacteria</taxon>
        <taxon>Bacillati</taxon>
        <taxon>Actinomycetota</taxon>
        <taxon>Actinomycetes</taxon>
        <taxon>Pseudonocardiales</taxon>
        <taxon>Pseudonocardiaceae</taxon>
        <taxon>Amycolatopsis</taxon>
    </lineage>
</organism>
<evidence type="ECO:0000256" key="2">
    <source>
        <dbReference type="ARBA" id="ARBA00022630"/>
    </source>
</evidence>
<keyword evidence="2" id="KW-0285">Flavoprotein</keyword>
<comment type="similarity">
    <text evidence="1">Belongs to the FAD-binding monooxygenase family.</text>
</comment>
<dbReference type="PANTHER" id="PTHR43098:SF5">
    <property type="entry name" value="DUAL-FUNCTIONAL MONOOXYGENASE_METHYLTRANSFERASE PSOF"/>
    <property type="match status" value="1"/>
</dbReference>
<keyword evidence="5" id="KW-0560">Oxidoreductase</keyword>
<dbReference type="PRINTS" id="PR00411">
    <property type="entry name" value="PNDRDTASEI"/>
</dbReference>
<accession>A0ABP8VEM3</accession>
<protein>
    <submittedName>
        <fullName evidence="6">NAD(P)/FAD-dependent oxidoreductase</fullName>
    </submittedName>
</protein>
<dbReference type="EMBL" id="BAABIB010000120">
    <property type="protein sequence ID" value="GAA4661410.1"/>
    <property type="molecule type" value="Genomic_DNA"/>
</dbReference>
<keyword evidence="7" id="KW-1185">Reference proteome</keyword>